<keyword evidence="3" id="KW-1185">Reference proteome</keyword>
<evidence type="ECO:0000313" key="3">
    <source>
        <dbReference type="Proteomes" id="UP000315496"/>
    </source>
</evidence>
<keyword evidence="1" id="KW-0175">Coiled coil</keyword>
<organism evidence="2 3">
    <name type="scientific">Giardia muris</name>
    <dbReference type="NCBI Taxonomy" id="5742"/>
    <lineage>
        <taxon>Eukaryota</taxon>
        <taxon>Metamonada</taxon>
        <taxon>Diplomonadida</taxon>
        <taxon>Hexamitidae</taxon>
        <taxon>Giardiinae</taxon>
        <taxon>Giardia</taxon>
    </lineage>
</organism>
<gene>
    <name evidence="2" type="ORF">GMRT_12876</name>
</gene>
<dbReference type="EMBL" id="VDLU01000003">
    <property type="protein sequence ID" value="TNJ27605.1"/>
    <property type="molecule type" value="Genomic_DNA"/>
</dbReference>
<evidence type="ECO:0000256" key="1">
    <source>
        <dbReference type="SAM" id="Coils"/>
    </source>
</evidence>
<proteinExistence type="predicted"/>
<dbReference type="Proteomes" id="UP000315496">
    <property type="component" value="Chromosome 3"/>
</dbReference>
<dbReference type="OrthoDB" id="10261433at2759"/>
<accession>A0A4Z1SRK3</accession>
<reference evidence="2 3" key="1">
    <citation type="submission" date="2019-05" db="EMBL/GenBank/DDBJ databases">
        <title>The compact genome of Giardia muris reveals important steps in the evolution of intestinal protozoan parasites.</title>
        <authorList>
            <person name="Xu F."/>
            <person name="Jimenez-Gonzalez A."/>
            <person name="Einarsson E."/>
            <person name="Astvaldsson A."/>
            <person name="Peirasmaki D."/>
            <person name="Eckmann L."/>
            <person name="Andersson J.O."/>
            <person name="Svard S.G."/>
            <person name="Jerlstrom-Hultqvist J."/>
        </authorList>
    </citation>
    <scope>NUCLEOTIDE SEQUENCE [LARGE SCALE GENOMIC DNA]</scope>
    <source>
        <strain evidence="2 3">Roberts-Thomson</strain>
    </source>
</reference>
<name>A0A4Z1SRK3_GIAMU</name>
<feature type="coiled-coil region" evidence="1">
    <location>
        <begin position="68"/>
        <end position="125"/>
    </location>
</feature>
<sequence length="193" mass="22713">MSRRVVDAEIVIGQRTKPMTREERRALQDREYVEKLRLARRREDFQSYEDPGFIGHATEGTAAYLDEHHRFGDDLLELERERREEERRRRAEFLRARGEAANLRAQRLEEQVREAEAEKERHLARLRLKGNAKNVSGANFDLLTHEYHGEDGARAMRDEERARERAELRKRELARKGGFGYNPLTGEYAPGLQ</sequence>
<dbReference type="VEuPathDB" id="GiardiaDB:GMRT_12876"/>
<dbReference type="AlphaFoldDB" id="A0A4Z1SRK3"/>
<protein>
    <submittedName>
        <fullName evidence="2">Uncharacterized protein</fullName>
    </submittedName>
</protein>
<evidence type="ECO:0000313" key="2">
    <source>
        <dbReference type="EMBL" id="TNJ27605.1"/>
    </source>
</evidence>
<comment type="caution">
    <text evidence="2">The sequence shown here is derived from an EMBL/GenBank/DDBJ whole genome shotgun (WGS) entry which is preliminary data.</text>
</comment>